<dbReference type="PANTHER" id="PTHR35790:SF4">
    <property type="entry name" value="HTH-TYPE TRANSCRIPTIONAL REGULATOR PCHR"/>
    <property type="match status" value="1"/>
</dbReference>
<dbReference type="InterPro" id="IPR036390">
    <property type="entry name" value="WH_DNA-bd_sf"/>
</dbReference>
<keyword evidence="3" id="KW-0804">Transcription</keyword>
<dbReference type="RefSeq" id="WP_158764494.1">
    <property type="nucleotide sequence ID" value="NZ_CP047045.1"/>
</dbReference>
<name>A0A6I6MIF8_9CAUL</name>
<keyword evidence="2" id="KW-0238">DNA-binding</keyword>
<evidence type="ECO:0000259" key="4">
    <source>
        <dbReference type="PROSITE" id="PS50995"/>
    </source>
</evidence>
<dbReference type="InterPro" id="IPR036388">
    <property type="entry name" value="WH-like_DNA-bd_sf"/>
</dbReference>
<dbReference type="GO" id="GO:0003700">
    <property type="term" value="F:DNA-binding transcription factor activity"/>
    <property type="evidence" value="ECO:0007669"/>
    <property type="project" value="InterPro"/>
</dbReference>
<organism evidence="5 6">
    <name type="scientific">Terricaulis silvestris</name>
    <dbReference type="NCBI Taxonomy" id="2686094"/>
    <lineage>
        <taxon>Bacteria</taxon>
        <taxon>Pseudomonadati</taxon>
        <taxon>Pseudomonadota</taxon>
        <taxon>Alphaproteobacteria</taxon>
        <taxon>Caulobacterales</taxon>
        <taxon>Caulobacteraceae</taxon>
        <taxon>Terricaulis</taxon>
    </lineage>
</organism>
<dbReference type="InterPro" id="IPR000835">
    <property type="entry name" value="HTH_MarR-typ"/>
</dbReference>
<evidence type="ECO:0000313" key="5">
    <source>
        <dbReference type="EMBL" id="QGZ93491.1"/>
    </source>
</evidence>
<evidence type="ECO:0000313" key="6">
    <source>
        <dbReference type="Proteomes" id="UP000431269"/>
    </source>
</evidence>
<dbReference type="InterPro" id="IPR052067">
    <property type="entry name" value="Metal_resp_HTH_trans_reg"/>
</dbReference>
<gene>
    <name evidence="5" type="primary">mexR</name>
    <name evidence="5" type="ORF">DSM104635_00301</name>
</gene>
<dbReference type="PRINTS" id="PR00598">
    <property type="entry name" value="HTHMARR"/>
</dbReference>
<dbReference type="AlphaFoldDB" id="A0A6I6MIF8"/>
<dbReference type="Pfam" id="PF12802">
    <property type="entry name" value="MarR_2"/>
    <property type="match status" value="1"/>
</dbReference>
<dbReference type="KEGG" id="tsv:DSM104635_00301"/>
<dbReference type="SMART" id="SM00347">
    <property type="entry name" value="HTH_MARR"/>
    <property type="match status" value="1"/>
</dbReference>
<sequence length="155" mass="17092">MASAKRKTTPADLLVLEDFLPYRLSILSNRVSRAIAARYAKTFDLTIPEWRIIAVLGRRPGLTAKEIAEATEMDKVAVSRAVAKLIAARRVRANADKNDARRQPLLLTAQGEDVHARIAPIALASEQKLLSALDSRERAQLDDLIDRLLSAARAL</sequence>
<dbReference type="GO" id="GO:0003677">
    <property type="term" value="F:DNA binding"/>
    <property type="evidence" value="ECO:0007669"/>
    <property type="project" value="UniProtKB-KW"/>
</dbReference>
<protein>
    <submittedName>
        <fullName evidence="5">Multidrug resistance operon repressor</fullName>
    </submittedName>
</protein>
<dbReference type="Proteomes" id="UP000431269">
    <property type="component" value="Chromosome"/>
</dbReference>
<reference evidence="6" key="1">
    <citation type="submission" date="2019-12" db="EMBL/GenBank/DDBJ databases">
        <title>Complete genome of Terracaulis silvestris 0127_4.</title>
        <authorList>
            <person name="Vieira S."/>
            <person name="Riedel T."/>
            <person name="Sproer C."/>
            <person name="Pascual J."/>
            <person name="Boedeker C."/>
            <person name="Overmann J."/>
        </authorList>
    </citation>
    <scope>NUCLEOTIDE SEQUENCE [LARGE SCALE GENOMIC DNA]</scope>
    <source>
        <strain evidence="6">0127_4</strain>
    </source>
</reference>
<dbReference type="PROSITE" id="PS50995">
    <property type="entry name" value="HTH_MARR_2"/>
    <property type="match status" value="1"/>
</dbReference>
<dbReference type="PANTHER" id="PTHR35790">
    <property type="entry name" value="HTH-TYPE TRANSCRIPTIONAL REGULATOR PCHR"/>
    <property type="match status" value="1"/>
</dbReference>
<dbReference type="SUPFAM" id="SSF46785">
    <property type="entry name" value="Winged helix' DNA-binding domain"/>
    <property type="match status" value="1"/>
</dbReference>
<feature type="domain" description="HTH marR-type" evidence="4">
    <location>
        <begin position="17"/>
        <end position="150"/>
    </location>
</feature>
<keyword evidence="6" id="KW-1185">Reference proteome</keyword>
<evidence type="ECO:0000256" key="3">
    <source>
        <dbReference type="ARBA" id="ARBA00023163"/>
    </source>
</evidence>
<keyword evidence="1" id="KW-0805">Transcription regulation</keyword>
<proteinExistence type="predicted"/>
<evidence type="ECO:0000256" key="2">
    <source>
        <dbReference type="ARBA" id="ARBA00023125"/>
    </source>
</evidence>
<dbReference type="EMBL" id="CP047045">
    <property type="protein sequence ID" value="QGZ93491.1"/>
    <property type="molecule type" value="Genomic_DNA"/>
</dbReference>
<evidence type="ECO:0000256" key="1">
    <source>
        <dbReference type="ARBA" id="ARBA00023015"/>
    </source>
</evidence>
<dbReference type="Gene3D" id="1.10.10.10">
    <property type="entry name" value="Winged helix-like DNA-binding domain superfamily/Winged helix DNA-binding domain"/>
    <property type="match status" value="1"/>
</dbReference>
<accession>A0A6I6MIF8</accession>